<protein>
    <submittedName>
        <fullName evidence="2">Uncharacterized protein</fullName>
    </submittedName>
</protein>
<name>A0C9X2_PARTE</name>
<dbReference type="KEGG" id="ptm:GSPATT00006896001"/>
<evidence type="ECO:0000313" key="2">
    <source>
        <dbReference type="EMBL" id="CAK67589.1"/>
    </source>
</evidence>
<gene>
    <name evidence="2" type="ORF">GSPATT00006896001</name>
</gene>
<dbReference type="AlphaFoldDB" id="A0C9X2"/>
<organism evidence="2 3">
    <name type="scientific">Paramecium tetraurelia</name>
    <dbReference type="NCBI Taxonomy" id="5888"/>
    <lineage>
        <taxon>Eukaryota</taxon>
        <taxon>Sar</taxon>
        <taxon>Alveolata</taxon>
        <taxon>Ciliophora</taxon>
        <taxon>Intramacronucleata</taxon>
        <taxon>Oligohymenophorea</taxon>
        <taxon>Peniculida</taxon>
        <taxon>Parameciidae</taxon>
        <taxon>Paramecium</taxon>
    </lineage>
</organism>
<feature type="coiled-coil region" evidence="1">
    <location>
        <begin position="84"/>
        <end position="111"/>
    </location>
</feature>
<keyword evidence="3" id="KW-1185">Reference proteome</keyword>
<dbReference type="InParanoid" id="A0C9X2"/>
<dbReference type="HOGENOM" id="CLU_720522_0_0_1"/>
<evidence type="ECO:0000256" key="1">
    <source>
        <dbReference type="SAM" id="Coils"/>
    </source>
</evidence>
<dbReference type="RefSeq" id="XP_001434986.1">
    <property type="nucleotide sequence ID" value="XM_001434949.1"/>
</dbReference>
<reference evidence="2 3" key="1">
    <citation type="journal article" date="2006" name="Nature">
        <title>Global trends of whole-genome duplications revealed by the ciliate Paramecium tetraurelia.</title>
        <authorList>
            <consortium name="Genoscope"/>
            <person name="Aury J.-M."/>
            <person name="Jaillon O."/>
            <person name="Duret L."/>
            <person name="Noel B."/>
            <person name="Jubin C."/>
            <person name="Porcel B.M."/>
            <person name="Segurens B."/>
            <person name="Daubin V."/>
            <person name="Anthouard V."/>
            <person name="Aiach N."/>
            <person name="Arnaiz O."/>
            <person name="Billaut A."/>
            <person name="Beisson J."/>
            <person name="Blanc I."/>
            <person name="Bouhouche K."/>
            <person name="Camara F."/>
            <person name="Duharcourt S."/>
            <person name="Guigo R."/>
            <person name="Gogendeau D."/>
            <person name="Katinka M."/>
            <person name="Keller A.-M."/>
            <person name="Kissmehl R."/>
            <person name="Klotz C."/>
            <person name="Koll F."/>
            <person name="Le Moue A."/>
            <person name="Lepere C."/>
            <person name="Malinsky S."/>
            <person name="Nowacki M."/>
            <person name="Nowak J.K."/>
            <person name="Plattner H."/>
            <person name="Poulain J."/>
            <person name="Ruiz F."/>
            <person name="Serrano V."/>
            <person name="Zagulski M."/>
            <person name="Dessen P."/>
            <person name="Betermier M."/>
            <person name="Weissenbach J."/>
            <person name="Scarpelli C."/>
            <person name="Schachter V."/>
            <person name="Sperling L."/>
            <person name="Meyer E."/>
            <person name="Cohen J."/>
            <person name="Wincker P."/>
        </authorList>
    </citation>
    <scope>NUCLEOTIDE SEQUENCE [LARGE SCALE GENOMIC DNA]</scope>
    <source>
        <strain evidence="2 3">Stock d4-2</strain>
    </source>
</reference>
<dbReference type="GeneID" id="5020771"/>
<dbReference type="OrthoDB" id="309131at2759"/>
<dbReference type="EMBL" id="CT868052">
    <property type="protein sequence ID" value="CAK67589.1"/>
    <property type="molecule type" value="Genomic_DNA"/>
</dbReference>
<accession>A0C9X2</accession>
<proteinExistence type="predicted"/>
<dbReference type="OMA" id="CENIYQN"/>
<dbReference type="Proteomes" id="UP000000600">
    <property type="component" value="Unassembled WGS sequence"/>
</dbReference>
<sequence length="384" mass="45743">MFNPQKLYIQQNSNFEINQFSCNKHKQPFTFIDLSQMCEREYRMKCSECQLDLNCIPFDIFGNLCENIYQNIDQNNFQVARTVLKKFQKEIEEIQGLLQQLNNKLIRISSTQRPTSNCLELLNSFVNCIKKQSNEKLGAFMNTQQDQILKKFGIKQFQELAEVLSKNTILNQQNYNYTLKFKDIDDQQLAESNQYFEFTQNLKQQILNFKQENDIKNVENIFAQQVNQLNGQIIQQQQKYYKAQRIYEIQKSEIMLLKENQSIADIQLNFDQSMLYIRFMEPNNYLSIWKYDPEKKKWNFSTQLQCYIQSLIDFKMSKLENAFVTCGEDSRQNPAYVSNLSQNNNSIKIWKQEGYTWIEKQIYKPVVQNGHGFSRNQLSSFEQI</sequence>
<evidence type="ECO:0000313" key="3">
    <source>
        <dbReference type="Proteomes" id="UP000000600"/>
    </source>
</evidence>
<keyword evidence="1" id="KW-0175">Coiled coil</keyword>